<evidence type="ECO:0000256" key="2">
    <source>
        <dbReference type="SAM" id="MobiDB-lite"/>
    </source>
</evidence>
<reference evidence="5 6" key="1">
    <citation type="submission" date="2018-06" db="EMBL/GenBank/DDBJ databases">
        <title>Comparative genomics reveals the genomic features of Rhizophagus irregularis, R. cerebriforme, R. diaphanum and Gigaspora rosea, and their symbiotic lifestyle signature.</title>
        <authorList>
            <person name="Morin E."/>
            <person name="San Clemente H."/>
            <person name="Chen E.C.H."/>
            <person name="De La Providencia I."/>
            <person name="Hainaut M."/>
            <person name="Kuo A."/>
            <person name="Kohler A."/>
            <person name="Murat C."/>
            <person name="Tang N."/>
            <person name="Roy S."/>
            <person name="Loubradou J."/>
            <person name="Henrissat B."/>
            <person name="Grigoriev I.V."/>
            <person name="Corradi N."/>
            <person name="Roux C."/>
            <person name="Martin F.M."/>
        </authorList>
    </citation>
    <scope>NUCLEOTIDE SEQUENCE [LARGE SCALE GENOMIC DNA]</scope>
    <source>
        <strain evidence="5 6">DAOM 194757</strain>
    </source>
</reference>
<keyword evidence="1" id="KW-0175">Coiled coil</keyword>
<dbReference type="InterPro" id="IPR000219">
    <property type="entry name" value="DH_dom"/>
</dbReference>
<gene>
    <name evidence="5" type="ORF">C2G38_2170503</name>
</gene>
<dbReference type="Gene3D" id="1.20.900.10">
    <property type="entry name" value="Dbl homology (DH) domain"/>
    <property type="match status" value="1"/>
</dbReference>
<evidence type="ECO:0000313" key="6">
    <source>
        <dbReference type="Proteomes" id="UP000266673"/>
    </source>
</evidence>
<dbReference type="InterPro" id="IPR035899">
    <property type="entry name" value="DBL_dom_sf"/>
</dbReference>
<dbReference type="EMBL" id="QKWP01000248">
    <property type="protein sequence ID" value="RIB23687.1"/>
    <property type="molecule type" value="Genomic_DNA"/>
</dbReference>
<dbReference type="SMART" id="SM00325">
    <property type="entry name" value="RhoGEF"/>
    <property type="match status" value="1"/>
</dbReference>
<organism evidence="5 6">
    <name type="scientific">Gigaspora rosea</name>
    <dbReference type="NCBI Taxonomy" id="44941"/>
    <lineage>
        <taxon>Eukaryota</taxon>
        <taxon>Fungi</taxon>
        <taxon>Fungi incertae sedis</taxon>
        <taxon>Mucoromycota</taxon>
        <taxon>Glomeromycotina</taxon>
        <taxon>Glomeromycetes</taxon>
        <taxon>Diversisporales</taxon>
        <taxon>Gigasporaceae</taxon>
        <taxon>Gigaspora</taxon>
    </lineage>
</organism>
<evidence type="ECO:0000256" key="1">
    <source>
        <dbReference type="SAM" id="Coils"/>
    </source>
</evidence>
<feature type="region of interest" description="Disordered" evidence="2">
    <location>
        <begin position="72"/>
        <end position="97"/>
    </location>
</feature>
<feature type="region of interest" description="Disordered" evidence="2">
    <location>
        <begin position="1"/>
        <end position="34"/>
    </location>
</feature>
<dbReference type="Pfam" id="PF00169">
    <property type="entry name" value="PH"/>
    <property type="match status" value="1"/>
</dbReference>
<sequence>MSRGDSGYYCSLNSPKSETDDKDKDSYDDLDDTSKDNESYIIMRSSMPYWSIEQQKNDVGNNRYTFHTIPNYSTMGNDPVPPLPTTNHPLLPSLQRSPSYDISQTEIDDQQRSQTNSPVLNVPASDSIDSIDSINDEEQFVKAVRKKASLQSLRTSNPHLTSSANLLRNRRQITLIGLPSDLCQLPLSPLLSPGNGINVNDLVDSYCDEDEEPGPTPEEIAARNRKREAAVSEILNTERRYVDGLEKLVNIFLLPLREICQKTSQKNGLLSIKPIASLEDIAALFGNIEQLLILHKSLLKSLEDRYRIWSPDEKISDIFLQTAPFLKMYIIYLKSFPRAIATMERLNKTSKEFKKFLSSCQSKQELGGLTFNSFLSLPIQRIPRYKLLLEALLKHTDESHPDFIDLQKCVRQINIIADEVNEKIRDAENQQKVLEIQIKVENIPDIINPARRFIYSGELYKVKPLFKSTKPYFASTQETRTHFLFNDLLLFCSNSQGGKLVYKGQLDLNNCSIIDIEDDASDMPFCFQLITKTARGDVRHTVRTNTGEEKAEWMGKIDSAISALQNGIRISYNVNGKRLIPIRQSRTPDKTPSQLSVTSITNRRPSHASDMYISSDIQKLDTQGIMNVEQKNAKGSTKQVKQRLTIKTLRPQMSHDTLKPNSYS</sequence>
<dbReference type="SUPFAM" id="SSF50729">
    <property type="entry name" value="PH domain-like"/>
    <property type="match status" value="1"/>
</dbReference>
<dbReference type="PROSITE" id="PS50003">
    <property type="entry name" value="PH_DOMAIN"/>
    <property type="match status" value="1"/>
</dbReference>
<proteinExistence type="predicted"/>
<feature type="compositionally biased region" description="Basic and acidic residues" evidence="2">
    <location>
        <begin position="17"/>
        <end position="34"/>
    </location>
</feature>
<protein>
    <submittedName>
        <fullName evidence="5">Dbl homology domain-containing protein</fullName>
    </submittedName>
</protein>
<dbReference type="SMART" id="SM00233">
    <property type="entry name" value="PH"/>
    <property type="match status" value="1"/>
</dbReference>
<dbReference type="AlphaFoldDB" id="A0A397VQX2"/>
<dbReference type="PROSITE" id="PS50010">
    <property type="entry name" value="DH_2"/>
    <property type="match status" value="1"/>
</dbReference>
<dbReference type="Proteomes" id="UP000266673">
    <property type="component" value="Unassembled WGS sequence"/>
</dbReference>
<dbReference type="OrthoDB" id="660555at2759"/>
<dbReference type="InterPro" id="IPR001849">
    <property type="entry name" value="PH_domain"/>
</dbReference>
<dbReference type="PANTHER" id="PTHR12673:SF159">
    <property type="entry name" value="LD03170P"/>
    <property type="match status" value="1"/>
</dbReference>
<feature type="coiled-coil region" evidence="1">
    <location>
        <begin position="410"/>
        <end position="437"/>
    </location>
</feature>
<evidence type="ECO:0000313" key="5">
    <source>
        <dbReference type="EMBL" id="RIB23687.1"/>
    </source>
</evidence>
<dbReference type="GO" id="GO:0005737">
    <property type="term" value="C:cytoplasm"/>
    <property type="evidence" value="ECO:0007669"/>
    <property type="project" value="TreeGrafter"/>
</dbReference>
<feature type="region of interest" description="Disordered" evidence="2">
    <location>
        <begin position="586"/>
        <end position="606"/>
    </location>
</feature>
<dbReference type="InterPro" id="IPR051092">
    <property type="entry name" value="FYVE_RhoGEF_PH"/>
</dbReference>
<evidence type="ECO:0000259" key="4">
    <source>
        <dbReference type="PROSITE" id="PS50010"/>
    </source>
</evidence>
<feature type="domain" description="PH" evidence="3">
    <location>
        <begin position="452"/>
        <end position="562"/>
    </location>
</feature>
<feature type="region of interest" description="Disordered" evidence="2">
    <location>
        <begin position="105"/>
        <end position="124"/>
    </location>
</feature>
<comment type="caution">
    <text evidence="5">The sequence shown here is derived from an EMBL/GenBank/DDBJ whole genome shotgun (WGS) entry which is preliminary data.</text>
</comment>
<name>A0A397VQX2_9GLOM</name>
<dbReference type="Gene3D" id="2.30.29.30">
    <property type="entry name" value="Pleckstrin-homology domain (PH domain)/Phosphotyrosine-binding domain (PTB)"/>
    <property type="match status" value="1"/>
</dbReference>
<evidence type="ECO:0000259" key="3">
    <source>
        <dbReference type="PROSITE" id="PS50003"/>
    </source>
</evidence>
<dbReference type="InterPro" id="IPR011993">
    <property type="entry name" value="PH-like_dom_sf"/>
</dbReference>
<dbReference type="Pfam" id="PF00621">
    <property type="entry name" value="RhoGEF"/>
    <property type="match status" value="1"/>
</dbReference>
<keyword evidence="6" id="KW-1185">Reference proteome</keyword>
<dbReference type="SUPFAM" id="SSF48065">
    <property type="entry name" value="DBL homology domain (DH-domain)"/>
    <property type="match status" value="1"/>
</dbReference>
<dbReference type="GO" id="GO:0005085">
    <property type="term" value="F:guanyl-nucleotide exchange factor activity"/>
    <property type="evidence" value="ECO:0007669"/>
    <property type="project" value="InterPro"/>
</dbReference>
<feature type="compositionally biased region" description="Low complexity" evidence="2">
    <location>
        <begin position="85"/>
        <end position="94"/>
    </location>
</feature>
<feature type="compositionally biased region" description="Polar residues" evidence="2">
    <location>
        <begin position="590"/>
        <end position="603"/>
    </location>
</feature>
<accession>A0A397VQX2</accession>
<feature type="domain" description="DH" evidence="4">
    <location>
        <begin position="226"/>
        <end position="423"/>
    </location>
</feature>
<dbReference type="PANTHER" id="PTHR12673">
    <property type="entry name" value="FACIOGENITAL DYSPLASIA PROTEIN"/>
    <property type="match status" value="1"/>
</dbReference>
<dbReference type="CDD" id="cd00160">
    <property type="entry name" value="RhoGEF"/>
    <property type="match status" value="1"/>
</dbReference>
<dbReference type="STRING" id="44941.A0A397VQX2"/>